<protein>
    <submittedName>
        <fullName evidence="1">Retrovirus-related Pol polyprotein from transposon TNT 1-94</fullName>
    </submittedName>
</protein>
<gene>
    <name evidence="1" type="ORF">EPI10_011510</name>
</gene>
<reference evidence="2" key="1">
    <citation type="journal article" date="2019" name="Plant Biotechnol. J.">
        <title>Genome sequencing of the Australian wild diploid species Gossypium australe highlights disease resistance and delayed gland morphogenesis.</title>
        <authorList>
            <person name="Cai Y."/>
            <person name="Cai X."/>
            <person name="Wang Q."/>
            <person name="Wang P."/>
            <person name="Zhang Y."/>
            <person name="Cai C."/>
            <person name="Xu Y."/>
            <person name="Wang K."/>
            <person name="Zhou Z."/>
            <person name="Wang C."/>
            <person name="Geng S."/>
            <person name="Li B."/>
            <person name="Dong Q."/>
            <person name="Hou Y."/>
            <person name="Wang H."/>
            <person name="Ai P."/>
            <person name="Liu Z."/>
            <person name="Yi F."/>
            <person name="Sun M."/>
            <person name="An G."/>
            <person name="Cheng J."/>
            <person name="Zhang Y."/>
            <person name="Shi Q."/>
            <person name="Xie Y."/>
            <person name="Shi X."/>
            <person name="Chang Y."/>
            <person name="Huang F."/>
            <person name="Chen Y."/>
            <person name="Hong S."/>
            <person name="Mi L."/>
            <person name="Sun Q."/>
            <person name="Zhang L."/>
            <person name="Zhou B."/>
            <person name="Peng R."/>
            <person name="Zhang X."/>
            <person name="Liu F."/>
        </authorList>
    </citation>
    <scope>NUCLEOTIDE SEQUENCE [LARGE SCALE GENOMIC DNA]</scope>
    <source>
        <strain evidence="2">cv. PA1801</strain>
    </source>
</reference>
<dbReference type="AlphaFoldDB" id="A0A5B6W9S5"/>
<sequence>MAMHDLELEQLDVKTTFLHGELKKDIYMKQQKAEDKGEIRNVKAQFSEEFEMKDFGAAKKKLGMEILRYRKACNSAKLASTPLATQFKLSSALSPQSDDEINYMSCVPYLSVVGSLMYIIVCSRPDLSYAVSFGKTRDGVIGYVDSDFAGDIDKRISFRSWKATLQTTVALFTTKAEYMTITEACKEAIWLKRLFGELSKYL</sequence>
<proteinExistence type="predicted"/>
<accession>A0A5B6W9S5</accession>
<keyword evidence="2" id="KW-1185">Reference proteome</keyword>
<dbReference type="PANTHER" id="PTHR11439">
    <property type="entry name" value="GAG-POL-RELATED RETROTRANSPOSON"/>
    <property type="match status" value="1"/>
</dbReference>
<dbReference type="CDD" id="cd09272">
    <property type="entry name" value="RNase_HI_RT_Ty1"/>
    <property type="match status" value="1"/>
</dbReference>
<dbReference type="EMBL" id="SMMG02000004">
    <property type="protein sequence ID" value="KAA3477632.1"/>
    <property type="molecule type" value="Genomic_DNA"/>
</dbReference>
<dbReference type="OrthoDB" id="1002259at2759"/>
<evidence type="ECO:0000313" key="2">
    <source>
        <dbReference type="Proteomes" id="UP000325315"/>
    </source>
</evidence>
<name>A0A5B6W9S5_9ROSI</name>
<dbReference type="Proteomes" id="UP000325315">
    <property type="component" value="Unassembled WGS sequence"/>
</dbReference>
<organism evidence="1 2">
    <name type="scientific">Gossypium australe</name>
    <dbReference type="NCBI Taxonomy" id="47621"/>
    <lineage>
        <taxon>Eukaryota</taxon>
        <taxon>Viridiplantae</taxon>
        <taxon>Streptophyta</taxon>
        <taxon>Embryophyta</taxon>
        <taxon>Tracheophyta</taxon>
        <taxon>Spermatophyta</taxon>
        <taxon>Magnoliopsida</taxon>
        <taxon>eudicotyledons</taxon>
        <taxon>Gunneridae</taxon>
        <taxon>Pentapetalae</taxon>
        <taxon>rosids</taxon>
        <taxon>malvids</taxon>
        <taxon>Malvales</taxon>
        <taxon>Malvaceae</taxon>
        <taxon>Malvoideae</taxon>
        <taxon>Gossypium</taxon>
    </lineage>
</organism>
<dbReference type="PANTHER" id="PTHR11439:SF467">
    <property type="entry name" value="INTEGRASE CATALYTIC DOMAIN-CONTAINING PROTEIN"/>
    <property type="match status" value="1"/>
</dbReference>
<comment type="caution">
    <text evidence="1">The sequence shown here is derived from an EMBL/GenBank/DDBJ whole genome shotgun (WGS) entry which is preliminary data.</text>
</comment>
<evidence type="ECO:0000313" key="1">
    <source>
        <dbReference type="EMBL" id="KAA3477632.1"/>
    </source>
</evidence>